<accession>A0A0F9ICE0</accession>
<dbReference type="Gene3D" id="3.30.1340.10">
    <property type="entry name" value="HPr-like"/>
    <property type="match status" value="1"/>
</dbReference>
<dbReference type="SUPFAM" id="SSF55594">
    <property type="entry name" value="HPr-like"/>
    <property type="match status" value="1"/>
</dbReference>
<dbReference type="PROSITE" id="PS51350">
    <property type="entry name" value="PTS_HPR_DOM"/>
    <property type="match status" value="1"/>
</dbReference>
<dbReference type="InterPro" id="IPR050399">
    <property type="entry name" value="HPr"/>
</dbReference>
<dbReference type="EMBL" id="LAZR01019718">
    <property type="protein sequence ID" value="KKL91485.1"/>
    <property type="molecule type" value="Genomic_DNA"/>
</dbReference>
<evidence type="ECO:0000256" key="3">
    <source>
        <dbReference type="ARBA" id="ARBA00022683"/>
    </source>
</evidence>
<dbReference type="PRINTS" id="PR00107">
    <property type="entry name" value="PHOSPHOCPHPR"/>
</dbReference>
<feature type="domain" description="HPr" evidence="4">
    <location>
        <begin position="1"/>
        <end position="88"/>
    </location>
</feature>
<proteinExistence type="predicted"/>
<protein>
    <recommendedName>
        <fullName evidence="4">HPr domain-containing protein</fullName>
    </recommendedName>
</protein>
<sequence>MIRQHIIIVNKLGLHARATAKLVATASAFSCTVRVCGKGREVDAKNIMQVMMLAASKGTEVELVADGPGEQEAVDALAALINDYFGEGE</sequence>
<dbReference type="PROSITE" id="PS00369">
    <property type="entry name" value="PTS_HPR_HIS"/>
    <property type="match status" value="1"/>
</dbReference>
<dbReference type="CDD" id="cd00367">
    <property type="entry name" value="PTS-HPr_like"/>
    <property type="match status" value="1"/>
</dbReference>
<dbReference type="AlphaFoldDB" id="A0A0F9ICE0"/>
<dbReference type="PANTHER" id="PTHR33705">
    <property type="entry name" value="PHOSPHOCARRIER PROTEIN HPR"/>
    <property type="match status" value="1"/>
</dbReference>
<dbReference type="InterPro" id="IPR001020">
    <property type="entry name" value="PTS_HPr_His_P_site"/>
</dbReference>
<comment type="caution">
    <text evidence="5">The sequence shown here is derived from an EMBL/GenBank/DDBJ whole genome shotgun (WGS) entry which is preliminary data.</text>
</comment>
<keyword evidence="3" id="KW-0598">Phosphotransferase system</keyword>
<comment type="subcellular location">
    <subcellularLocation>
        <location evidence="1">Cytoplasm</location>
    </subcellularLocation>
</comment>
<keyword evidence="2" id="KW-0963">Cytoplasm</keyword>
<dbReference type="InterPro" id="IPR000032">
    <property type="entry name" value="HPr-like"/>
</dbReference>
<evidence type="ECO:0000256" key="1">
    <source>
        <dbReference type="ARBA" id="ARBA00004496"/>
    </source>
</evidence>
<reference evidence="5" key="1">
    <citation type="journal article" date="2015" name="Nature">
        <title>Complex archaea that bridge the gap between prokaryotes and eukaryotes.</title>
        <authorList>
            <person name="Spang A."/>
            <person name="Saw J.H."/>
            <person name="Jorgensen S.L."/>
            <person name="Zaremba-Niedzwiedzka K."/>
            <person name="Martijn J."/>
            <person name="Lind A.E."/>
            <person name="van Eijk R."/>
            <person name="Schleper C."/>
            <person name="Guy L."/>
            <person name="Ettema T.J."/>
        </authorList>
    </citation>
    <scope>NUCLEOTIDE SEQUENCE</scope>
</reference>
<dbReference type="InterPro" id="IPR035895">
    <property type="entry name" value="HPr-like_sf"/>
</dbReference>
<dbReference type="GO" id="GO:0005737">
    <property type="term" value="C:cytoplasm"/>
    <property type="evidence" value="ECO:0007669"/>
    <property type="project" value="UniProtKB-SubCell"/>
</dbReference>
<dbReference type="Pfam" id="PF00381">
    <property type="entry name" value="PTS-HPr"/>
    <property type="match status" value="1"/>
</dbReference>
<dbReference type="NCBIfam" id="TIGR01003">
    <property type="entry name" value="PTS_HPr_family"/>
    <property type="match status" value="1"/>
</dbReference>
<gene>
    <name evidence="5" type="ORF">LCGC14_1894220</name>
</gene>
<name>A0A0F9ICE0_9ZZZZ</name>
<dbReference type="PANTHER" id="PTHR33705:SF2">
    <property type="entry name" value="PHOSPHOCARRIER PROTEIN NPR"/>
    <property type="match status" value="1"/>
</dbReference>
<organism evidence="5">
    <name type="scientific">marine sediment metagenome</name>
    <dbReference type="NCBI Taxonomy" id="412755"/>
    <lineage>
        <taxon>unclassified sequences</taxon>
        <taxon>metagenomes</taxon>
        <taxon>ecological metagenomes</taxon>
    </lineage>
</organism>
<evidence type="ECO:0000256" key="2">
    <source>
        <dbReference type="ARBA" id="ARBA00022490"/>
    </source>
</evidence>
<dbReference type="GO" id="GO:0009401">
    <property type="term" value="P:phosphoenolpyruvate-dependent sugar phosphotransferase system"/>
    <property type="evidence" value="ECO:0007669"/>
    <property type="project" value="UniProtKB-KW"/>
</dbReference>
<evidence type="ECO:0000313" key="5">
    <source>
        <dbReference type="EMBL" id="KKL91485.1"/>
    </source>
</evidence>
<evidence type="ECO:0000259" key="4">
    <source>
        <dbReference type="PROSITE" id="PS51350"/>
    </source>
</evidence>